<dbReference type="InterPro" id="IPR003382">
    <property type="entry name" value="Flavoprotein"/>
</dbReference>
<dbReference type="AlphaFoldDB" id="A0A1G6ME55"/>
<evidence type="ECO:0000313" key="2">
    <source>
        <dbReference type="EMBL" id="SDC53769.1"/>
    </source>
</evidence>
<name>A0A1G6ME55_9PSEU</name>
<dbReference type="PANTHER" id="PTHR14359">
    <property type="entry name" value="HOMO-OLIGOMERIC FLAVIN CONTAINING CYS DECARBOXYLASE FAMILY"/>
    <property type="match status" value="1"/>
</dbReference>
<dbReference type="EMBL" id="FMZZ01000002">
    <property type="protein sequence ID" value="SDC53769.1"/>
    <property type="molecule type" value="Genomic_DNA"/>
</dbReference>
<dbReference type="GO" id="GO:0071513">
    <property type="term" value="C:phosphopantothenoylcysteine decarboxylase complex"/>
    <property type="evidence" value="ECO:0007669"/>
    <property type="project" value="TreeGrafter"/>
</dbReference>
<dbReference type="Pfam" id="PF02441">
    <property type="entry name" value="Flavoprotein"/>
    <property type="match status" value="1"/>
</dbReference>
<dbReference type="GO" id="GO:0004633">
    <property type="term" value="F:phosphopantothenoylcysteine decarboxylase activity"/>
    <property type="evidence" value="ECO:0007669"/>
    <property type="project" value="TreeGrafter"/>
</dbReference>
<protein>
    <submittedName>
        <fullName evidence="2">Phosphopantothenoylcysteine decarboxylase / phosphopantothenate--cysteine ligase</fullName>
    </submittedName>
</protein>
<dbReference type="Gene3D" id="3.40.50.1950">
    <property type="entry name" value="Flavin prenyltransferase-like"/>
    <property type="match status" value="1"/>
</dbReference>
<dbReference type="RefSeq" id="WP_091449227.1">
    <property type="nucleotide sequence ID" value="NZ_FMZZ01000002.1"/>
</dbReference>
<reference evidence="3" key="1">
    <citation type="submission" date="2016-10" db="EMBL/GenBank/DDBJ databases">
        <authorList>
            <person name="Varghese N."/>
            <person name="Submissions S."/>
        </authorList>
    </citation>
    <scope>NUCLEOTIDE SEQUENCE [LARGE SCALE GENOMIC DNA]</scope>
    <source>
        <strain evidence="3">IBRC-M 10403</strain>
    </source>
</reference>
<dbReference type="GO" id="GO:0016874">
    <property type="term" value="F:ligase activity"/>
    <property type="evidence" value="ECO:0007669"/>
    <property type="project" value="UniProtKB-KW"/>
</dbReference>
<dbReference type="Proteomes" id="UP000199501">
    <property type="component" value="Unassembled WGS sequence"/>
</dbReference>
<evidence type="ECO:0000259" key="1">
    <source>
        <dbReference type="Pfam" id="PF02441"/>
    </source>
</evidence>
<dbReference type="GO" id="GO:0015937">
    <property type="term" value="P:coenzyme A biosynthetic process"/>
    <property type="evidence" value="ECO:0007669"/>
    <property type="project" value="TreeGrafter"/>
</dbReference>
<keyword evidence="2" id="KW-0436">Ligase</keyword>
<sequence length="183" mass="19320">MAQPPERLLVGVTGSVAAFSLPVYLHAFRTAGVKQIVGLLTRSAETFVSPGGLRALCDQVYTEAEQARSHVALARWAQRVLVLPATAHLLGCLANGLAPSALTSTLLAVEQPITVAPAMNESMWRRPAVRRNVATLRADGHRVVEPVPGTAFEAASREIVSALVLPAPDEVLRGLCLDSGVDA</sequence>
<proteinExistence type="predicted"/>
<organism evidence="2 3">
    <name type="scientific">Actinokineospora iranica</name>
    <dbReference type="NCBI Taxonomy" id="1271860"/>
    <lineage>
        <taxon>Bacteria</taxon>
        <taxon>Bacillati</taxon>
        <taxon>Actinomycetota</taxon>
        <taxon>Actinomycetes</taxon>
        <taxon>Pseudonocardiales</taxon>
        <taxon>Pseudonocardiaceae</taxon>
        <taxon>Actinokineospora</taxon>
    </lineage>
</organism>
<evidence type="ECO:0000313" key="3">
    <source>
        <dbReference type="Proteomes" id="UP000199501"/>
    </source>
</evidence>
<dbReference type="OrthoDB" id="2395518at2"/>
<keyword evidence="3" id="KW-1185">Reference proteome</keyword>
<accession>A0A1G6ME55</accession>
<dbReference type="GO" id="GO:0010181">
    <property type="term" value="F:FMN binding"/>
    <property type="evidence" value="ECO:0007669"/>
    <property type="project" value="TreeGrafter"/>
</dbReference>
<dbReference type="InterPro" id="IPR036551">
    <property type="entry name" value="Flavin_trans-like"/>
</dbReference>
<gene>
    <name evidence="2" type="ORF">SAMN05216174_102506</name>
</gene>
<feature type="domain" description="Flavoprotein" evidence="1">
    <location>
        <begin position="7"/>
        <end position="140"/>
    </location>
</feature>
<dbReference type="STRING" id="1271860.SAMN05216174_102506"/>
<dbReference type="SUPFAM" id="SSF52507">
    <property type="entry name" value="Homo-oligomeric flavin-containing Cys decarboxylases, HFCD"/>
    <property type="match status" value="1"/>
</dbReference>
<dbReference type="PANTHER" id="PTHR14359:SF6">
    <property type="entry name" value="PHOSPHOPANTOTHENOYLCYSTEINE DECARBOXYLASE"/>
    <property type="match status" value="1"/>
</dbReference>